<evidence type="ECO:0000256" key="1">
    <source>
        <dbReference type="SAM" id="MobiDB-lite"/>
    </source>
</evidence>
<feature type="region of interest" description="Disordered" evidence="1">
    <location>
        <begin position="1"/>
        <end position="56"/>
    </location>
</feature>
<organism evidence="2 3">
    <name type="scientific">Pleurodeles waltl</name>
    <name type="common">Iberian ribbed newt</name>
    <dbReference type="NCBI Taxonomy" id="8319"/>
    <lineage>
        <taxon>Eukaryota</taxon>
        <taxon>Metazoa</taxon>
        <taxon>Chordata</taxon>
        <taxon>Craniata</taxon>
        <taxon>Vertebrata</taxon>
        <taxon>Euteleostomi</taxon>
        <taxon>Amphibia</taxon>
        <taxon>Batrachia</taxon>
        <taxon>Caudata</taxon>
        <taxon>Salamandroidea</taxon>
        <taxon>Salamandridae</taxon>
        <taxon>Pleurodelinae</taxon>
        <taxon>Pleurodeles</taxon>
    </lineage>
</organism>
<dbReference type="AlphaFoldDB" id="A0AAV7RQJ0"/>
<name>A0AAV7RQJ0_PLEWA</name>
<protein>
    <submittedName>
        <fullName evidence="2">Uncharacterized protein</fullName>
    </submittedName>
</protein>
<proteinExistence type="predicted"/>
<dbReference type="EMBL" id="JANPWB010000009">
    <property type="protein sequence ID" value="KAJ1154786.1"/>
    <property type="molecule type" value="Genomic_DNA"/>
</dbReference>
<dbReference type="Proteomes" id="UP001066276">
    <property type="component" value="Chromosome 5"/>
</dbReference>
<evidence type="ECO:0000313" key="2">
    <source>
        <dbReference type="EMBL" id="KAJ1154786.1"/>
    </source>
</evidence>
<sequence>MPEKAWDWPESHEGGKLDCAEDAPGAPVHRRKRRRSKDRPTTDRLKLPTQPQVTQEQRAAIQTAASLMESPASDRARIYSSDIRKMEDTSDLESVGSVNDELSWMTPQTAEDLI</sequence>
<keyword evidence="3" id="KW-1185">Reference proteome</keyword>
<comment type="caution">
    <text evidence="2">The sequence shown here is derived from an EMBL/GenBank/DDBJ whole genome shotgun (WGS) entry which is preliminary data.</text>
</comment>
<accession>A0AAV7RQJ0</accession>
<feature type="compositionally biased region" description="Basic and acidic residues" evidence="1">
    <location>
        <begin position="1"/>
        <end position="19"/>
    </location>
</feature>
<reference evidence="2" key="1">
    <citation type="journal article" date="2022" name="bioRxiv">
        <title>Sequencing and chromosome-scale assembly of the giantPleurodeles waltlgenome.</title>
        <authorList>
            <person name="Brown T."/>
            <person name="Elewa A."/>
            <person name="Iarovenko S."/>
            <person name="Subramanian E."/>
            <person name="Araus A.J."/>
            <person name="Petzold A."/>
            <person name="Susuki M."/>
            <person name="Suzuki K.-i.T."/>
            <person name="Hayashi T."/>
            <person name="Toyoda A."/>
            <person name="Oliveira C."/>
            <person name="Osipova E."/>
            <person name="Leigh N.D."/>
            <person name="Simon A."/>
            <person name="Yun M.H."/>
        </authorList>
    </citation>
    <scope>NUCLEOTIDE SEQUENCE</scope>
    <source>
        <strain evidence="2">20211129_DDA</strain>
        <tissue evidence="2">Liver</tissue>
    </source>
</reference>
<gene>
    <name evidence="2" type="ORF">NDU88_007529</name>
</gene>
<feature type="compositionally biased region" description="Basic residues" evidence="1">
    <location>
        <begin position="28"/>
        <end position="37"/>
    </location>
</feature>
<evidence type="ECO:0000313" key="3">
    <source>
        <dbReference type="Proteomes" id="UP001066276"/>
    </source>
</evidence>